<evidence type="ECO:0000313" key="1">
    <source>
        <dbReference type="EMBL" id="OFC62629.1"/>
    </source>
</evidence>
<sequence length="149" mass="16456">MPSIQEKTGFTAVPNKYAEQGDELTRQIHAALDQLEPYLATGELYHQGALQRILFPFSQSDGFLAFDGTRSNPCTLTVTGTTPVSYLRLVQLSGSTLVETCSLAESLERGYVRPEHLYSTDLARLQKLYSRLQFACLATSPLDPAVPWG</sequence>
<proteinExistence type="predicted"/>
<dbReference type="Proteomes" id="UP000175707">
    <property type="component" value="Unassembled WGS sequence"/>
</dbReference>
<dbReference type="RefSeq" id="WP_014002471.1">
    <property type="nucleotide sequence ID" value="NZ_JAAOMM010000158.1"/>
</dbReference>
<dbReference type="GeneID" id="92930788"/>
<protein>
    <submittedName>
        <fullName evidence="1">Uncharacterized protein</fullName>
    </submittedName>
</protein>
<dbReference type="EMBL" id="LZYH01000205">
    <property type="protein sequence ID" value="OFC62629.1"/>
    <property type="molecule type" value="Genomic_DNA"/>
</dbReference>
<dbReference type="AlphaFoldDB" id="A0A1E7Z1J5"/>
<name>A0A1E7Z1J5_9PROT</name>
<gene>
    <name evidence="1" type="ORF">BAE30_01630</name>
</gene>
<comment type="caution">
    <text evidence="1">The sequence shown here is derived from an EMBL/GenBank/DDBJ whole genome shotgun (WGS) entry which is preliminary data.</text>
</comment>
<organism evidence="1 2">
    <name type="scientific">Acidithiobacillus caldus</name>
    <dbReference type="NCBI Taxonomy" id="33059"/>
    <lineage>
        <taxon>Bacteria</taxon>
        <taxon>Pseudomonadati</taxon>
        <taxon>Pseudomonadota</taxon>
        <taxon>Acidithiobacillia</taxon>
        <taxon>Acidithiobacillales</taxon>
        <taxon>Acidithiobacillaceae</taxon>
        <taxon>Acidithiobacillus</taxon>
    </lineage>
</organism>
<reference evidence="1 2" key="1">
    <citation type="submission" date="2016-06" db="EMBL/GenBank/DDBJ databases">
        <title>Gene turnover analysis identifies the evolutionary adaptation of the extremophile Acidithiobacillus caldus.</title>
        <authorList>
            <person name="Zhang X."/>
        </authorList>
    </citation>
    <scope>NUCLEOTIDE SEQUENCE [LARGE SCALE GENOMIC DNA]</scope>
    <source>
        <strain evidence="1 2">S1</strain>
    </source>
</reference>
<evidence type="ECO:0000313" key="2">
    <source>
        <dbReference type="Proteomes" id="UP000175707"/>
    </source>
</evidence>
<accession>A0A1E7Z1J5</accession>